<comment type="caution">
    <text evidence="1">The sequence shown here is derived from an EMBL/GenBank/DDBJ whole genome shotgun (WGS) entry which is preliminary data.</text>
</comment>
<organism evidence="1 2">
    <name type="scientific">Pseudomonas syringae pv. delphinii</name>
    <dbReference type="NCBI Taxonomy" id="192088"/>
    <lineage>
        <taxon>Bacteria</taxon>
        <taxon>Pseudomonadati</taxon>
        <taxon>Pseudomonadota</taxon>
        <taxon>Gammaproteobacteria</taxon>
        <taxon>Pseudomonadales</taxon>
        <taxon>Pseudomonadaceae</taxon>
        <taxon>Pseudomonas</taxon>
    </lineage>
</organism>
<proteinExistence type="predicted"/>
<gene>
    <name evidence="1" type="ORF">ALQ28_102600</name>
</gene>
<accession>A0A0P9PBC0</accession>
<reference evidence="1 2" key="1">
    <citation type="submission" date="2018-08" db="EMBL/GenBank/DDBJ databases">
        <title>Recombination of ecologically and evolutionarily significant loci maintains genetic cohesion in the Pseudomonas syringae species complex.</title>
        <authorList>
            <person name="Dillon M."/>
            <person name="Thakur S."/>
            <person name="Almeida R.N.D."/>
            <person name="Weir B.S."/>
            <person name="Guttman D.S."/>
        </authorList>
    </citation>
    <scope>NUCLEOTIDE SEQUENCE [LARGE SCALE GENOMIC DNA]</scope>
    <source>
        <strain evidence="1 2">ICMP 4330</strain>
    </source>
</reference>
<sequence>MQDHRPHSATAPSRCLTSLPPCASAHLNIANAVPTEHSAGKTINA</sequence>
<protein>
    <submittedName>
        <fullName evidence="1">Uncharacterized protein</fullName>
    </submittedName>
</protein>
<dbReference type="AlphaFoldDB" id="A0A0P9PBC0"/>
<evidence type="ECO:0000313" key="1">
    <source>
        <dbReference type="EMBL" id="RMP07464.1"/>
    </source>
</evidence>
<dbReference type="EMBL" id="RBQG01000303">
    <property type="protein sequence ID" value="RMP07464.1"/>
    <property type="molecule type" value="Genomic_DNA"/>
</dbReference>
<dbReference type="Proteomes" id="UP000267908">
    <property type="component" value="Unassembled WGS sequence"/>
</dbReference>
<evidence type="ECO:0000313" key="2">
    <source>
        <dbReference type="Proteomes" id="UP000267908"/>
    </source>
</evidence>
<name>A0A0P9PBC0_9PSED</name>